<proteinExistence type="predicted"/>
<dbReference type="EMBL" id="JBHSZG010000001">
    <property type="protein sequence ID" value="MFC7136064.1"/>
    <property type="molecule type" value="Genomic_DNA"/>
</dbReference>
<evidence type="ECO:0000259" key="2">
    <source>
        <dbReference type="Pfam" id="PF00551"/>
    </source>
</evidence>
<dbReference type="Gene3D" id="3.40.50.12230">
    <property type="match status" value="1"/>
</dbReference>
<evidence type="ECO:0000313" key="4">
    <source>
        <dbReference type="Proteomes" id="UP001596368"/>
    </source>
</evidence>
<protein>
    <submittedName>
        <fullName evidence="3">Formyltransferase family protein</fullName>
    </submittedName>
</protein>
<feature type="region of interest" description="Disordered" evidence="1">
    <location>
        <begin position="77"/>
        <end position="99"/>
    </location>
</feature>
<comment type="caution">
    <text evidence="3">The sequence shown here is derived from an EMBL/GenBank/DDBJ whole genome shotgun (WGS) entry which is preliminary data.</text>
</comment>
<evidence type="ECO:0000313" key="3">
    <source>
        <dbReference type="EMBL" id="MFC7136064.1"/>
    </source>
</evidence>
<dbReference type="Proteomes" id="UP001596368">
    <property type="component" value="Unassembled WGS sequence"/>
</dbReference>
<evidence type="ECO:0000256" key="1">
    <source>
        <dbReference type="SAM" id="MobiDB-lite"/>
    </source>
</evidence>
<dbReference type="Pfam" id="PF00551">
    <property type="entry name" value="Formyl_trans_N"/>
    <property type="match status" value="1"/>
</dbReference>
<dbReference type="InterPro" id="IPR002376">
    <property type="entry name" value="Formyl_transf_N"/>
</dbReference>
<dbReference type="InterPro" id="IPR036477">
    <property type="entry name" value="Formyl_transf_N_sf"/>
</dbReference>
<feature type="compositionally biased region" description="Basic residues" evidence="1">
    <location>
        <begin position="81"/>
        <end position="90"/>
    </location>
</feature>
<gene>
    <name evidence="3" type="ORF">ACFQRB_04880</name>
</gene>
<feature type="domain" description="Formyl transferase N-terminal" evidence="2">
    <location>
        <begin position="2"/>
        <end position="66"/>
    </location>
</feature>
<name>A0ABD5XLW5_9EURY</name>
<organism evidence="3 4">
    <name type="scientific">Halobaculum litoreum</name>
    <dbReference type="NCBI Taxonomy" id="3031998"/>
    <lineage>
        <taxon>Archaea</taxon>
        <taxon>Methanobacteriati</taxon>
        <taxon>Methanobacteriota</taxon>
        <taxon>Stenosarchaea group</taxon>
        <taxon>Halobacteria</taxon>
        <taxon>Halobacteriales</taxon>
        <taxon>Haloferacaceae</taxon>
        <taxon>Halobaculum</taxon>
    </lineage>
</organism>
<accession>A0ABD5XLW5</accession>
<dbReference type="SUPFAM" id="SSF53328">
    <property type="entry name" value="Formyltransferase"/>
    <property type="match status" value="1"/>
</dbReference>
<reference evidence="3 4" key="1">
    <citation type="journal article" date="2019" name="Int. J. Syst. Evol. Microbiol.">
        <title>The Global Catalogue of Microorganisms (GCM) 10K type strain sequencing project: providing services to taxonomists for standard genome sequencing and annotation.</title>
        <authorList>
            <consortium name="The Broad Institute Genomics Platform"/>
            <consortium name="The Broad Institute Genome Sequencing Center for Infectious Disease"/>
            <person name="Wu L."/>
            <person name="Ma J."/>
        </authorList>
    </citation>
    <scope>NUCLEOTIDE SEQUENCE [LARGE SCALE GENOMIC DNA]</scope>
    <source>
        <strain evidence="3 4">DT92</strain>
    </source>
</reference>
<keyword evidence="4" id="KW-1185">Reference proteome</keyword>
<sequence>MPRGRGRAPLAWSIIKGLDETALSMFHLVEEADAGDLVGQRPIPIDDADDATSLYEKVVDAARRLIRRYYPMFEAGGVPEHHKKTRKRRGGPSANHTTA</sequence>
<dbReference type="AlphaFoldDB" id="A0ABD5XLW5"/>